<evidence type="ECO:0000256" key="1">
    <source>
        <dbReference type="ARBA" id="ARBA00022603"/>
    </source>
</evidence>
<dbReference type="SUPFAM" id="SSF53335">
    <property type="entry name" value="S-adenosyl-L-methionine-dependent methyltransferases"/>
    <property type="match status" value="1"/>
</dbReference>
<dbReference type="STRING" id="70415.A0A5S6R482"/>
<dbReference type="InterPro" id="IPR050602">
    <property type="entry name" value="Malonyl-ACP_OMT"/>
</dbReference>
<dbReference type="GO" id="GO:0032259">
    <property type="term" value="P:methylation"/>
    <property type="evidence" value="ECO:0007669"/>
    <property type="project" value="UniProtKB-KW"/>
</dbReference>
<keyword evidence="2" id="KW-0808">Transferase</keyword>
<dbReference type="AlphaFoldDB" id="A0A5S6R482"/>
<organism evidence="7 8">
    <name type="scientific">Trichuris muris</name>
    <name type="common">Mouse whipworm</name>
    <dbReference type="NCBI Taxonomy" id="70415"/>
    <lineage>
        <taxon>Eukaryota</taxon>
        <taxon>Metazoa</taxon>
        <taxon>Ecdysozoa</taxon>
        <taxon>Nematoda</taxon>
        <taxon>Enoplea</taxon>
        <taxon>Dorylaimia</taxon>
        <taxon>Trichinellida</taxon>
        <taxon>Trichuridae</taxon>
        <taxon>Trichuris</taxon>
    </lineage>
</organism>
<dbReference type="GO" id="GO:0032981">
    <property type="term" value="P:mitochondrial respiratory chain complex I assembly"/>
    <property type="evidence" value="ECO:0007669"/>
    <property type="project" value="TreeGrafter"/>
</dbReference>
<dbReference type="Pfam" id="PF08241">
    <property type="entry name" value="Methyltransf_11"/>
    <property type="match status" value="1"/>
</dbReference>
<dbReference type="Gene3D" id="3.40.50.150">
    <property type="entry name" value="Vaccinia Virus protein VP39"/>
    <property type="match status" value="1"/>
</dbReference>
<dbReference type="PANTHER" id="PTHR13090:SF1">
    <property type="entry name" value="ARGININE-HYDROXYLASE NDUFAF5, MITOCHONDRIAL"/>
    <property type="match status" value="1"/>
</dbReference>
<feature type="domain" description="Methyltransferase type 11" evidence="6">
    <location>
        <begin position="75"/>
        <end position="167"/>
    </location>
</feature>
<evidence type="ECO:0000256" key="5">
    <source>
        <dbReference type="ARBA" id="ARBA00042549"/>
    </source>
</evidence>
<evidence type="ECO:0000256" key="2">
    <source>
        <dbReference type="ARBA" id="ARBA00022679"/>
    </source>
</evidence>
<evidence type="ECO:0000313" key="7">
    <source>
        <dbReference type="Proteomes" id="UP000046395"/>
    </source>
</evidence>
<reference evidence="8" key="1">
    <citation type="submission" date="2019-12" db="UniProtKB">
        <authorList>
            <consortium name="WormBaseParasite"/>
        </authorList>
    </citation>
    <scope>IDENTIFICATION</scope>
</reference>
<evidence type="ECO:0000256" key="4">
    <source>
        <dbReference type="ARBA" id="ARBA00041833"/>
    </source>
</evidence>
<dbReference type="CDD" id="cd02440">
    <property type="entry name" value="AdoMet_MTases"/>
    <property type="match status" value="1"/>
</dbReference>
<keyword evidence="1" id="KW-0489">Methyltransferase</keyword>
<evidence type="ECO:0000256" key="3">
    <source>
        <dbReference type="ARBA" id="ARBA00040937"/>
    </source>
</evidence>
<accession>A0A5S6R482</accession>
<dbReference type="GO" id="GO:0005739">
    <property type="term" value="C:mitochondrion"/>
    <property type="evidence" value="ECO:0007669"/>
    <property type="project" value="TreeGrafter"/>
</dbReference>
<sequence>MNHMLRSSTRQVQRILSTATFPSTYNVFDRDLKRRQRDWAASQNDFEQYEYLRKEIGYRLSDRIYDVKRIFNVAVDLGCGCGYVAPNVYKEHVDTLIQLDMSRTMVERSASSTEVFTGRLHADEELVPFREESVDLVLSSLSLHWINDLPGTFRRIFNVLRPDGLFLAATFGGNTLHELRCSLQLAEMERLGGLAPHLSPLLRADDLIALLNQTGFKLITVDVDTIVVNYPDMFALLYNLQGMAESSASWLRAECLRRDVLYAASAIYKEMYGKDDCYPATFQIIYSTGWKPAPDTPGAAKRGTANVSLKDLGKLFDK</sequence>
<protein>
    <recommendedName>
        <fullName evidence="3">Arginine-hydroxylase NDUFAF5, mitochondrial</fullName>
    </recommendedName>
    <alternativeName>
        <fullName evidence="4">NADH dehydrogenase [ubiquinone] 1 alpha subcomplex assembly factor 5</fullName>
    </alternativeName>
    <alternativeName>
        <fullName evidence="5">Putative methyltransferase NDUFAF5</fullName>
    </alternativeName>
</protein>
<dbReference type="InterPro" id="IPR029063">
    <property type="entry name" value="SAM-dependent_MTases_sf"/>
</dbReference>
<evidence type="ECO:0000313" key="8">
    <source>
        <dbReference type="WBParaSite" id="TMUE_3000014401.1"/>
    </source>
</evidence>
<proteinExistence type="predicted"/>
<dbReference type="GO" id="GO:0008757">
    <property type="term" value="F:S-adenosylmethionine-dependent methyltransferase activity"/>
    <property type="evidence" value="ECO:0007669"/>
    <property type="project" value="InterPro"/>
</dbReference>
<dbReference type="WBParaSite" id="TMUE_3000014401.1">
    <property type="protein sequence ID" value="TMUE_3000014401.1"/>
    <property type="gene ID" value="WBGene00302203"/>
</dbReference>
<dbReference type="PANTHER" id="PTHR13090">
    <property type="entry name" value="ARGININE-HYDROXYLASE NDUFAF5, MITOCHONDRIAL"/>
    <property type="match status" value="1"/>
</dbReference>
<keyword evidence="7" id="KW-1185">Reference proteome</keyword>
<evidence type="ECO:0000259" key="6">
    <source>
        <dbReference type="Pfam" id="PF08241"/>
    </source>
</evidence>
<name>A0A5S6R482_TRIMR</name>
<dbReference type="InterPro" id="IPR013216">
    <property type="entry name" value="Methyltransf_11"/>
</dbReference>
<dbReference type="Proteomes" id="UP000046395">
    <property type="component" value="Unassembled WGS sequence"/>
</dbReference>